<dbReference type="Gene3D" id="3.30.460.10">
    <property type="entry name" value="Beta Polymerase, domain 2"/>
    <property type="match status" value="1"/>
</dbReference>
<dbReference type="Pfam" id="PF18765">
    <property type="entry name" value="Polbeta"/>
    <property type="match status" value="1"/>
</dbReference>
<feature type="domain" description="Polymerase beta nucleotidyltransferase" evidence="1">
    <location>
        <begin position="19"/>
        <end position="101"/>
    </location>
</feature>
<organism evidence="2 3">
    <name type="scientific">Mediterraneibacter hominis</name>
    <dbReference type="NCBI Taxonomy" id="2763054"/>
    <lineage>
        <taxon>Bacteria</taxon>
        <taxon>Bacillati</taxon>
        <taxon>Bacillota</taxon>
        <taxon>Clostridia</taxon>
        <taxon>Lachnospirales</taxon>
        <taxon>Lachnospiraceae</taxon>
        <taxon>Mediterraneibacter</taxon>
    </lineage>
</organism>
<dbReference type="AlphaFoldDB" id="A0A923LK51"/>
<evidence type="ECO:0000313" key="3">
    <source>
        <dbReference type="Proteomes" id="UP000652477"/>
    </source>
</evidence>
<dbReference type="EMBL" id="JACOPF010000002">
    <property type="protein sequence ID" value="MBC5689798.1"/>
    <property type="molecule type" value="Genomic_DNA"/>
</dbReference>
<dbReference type="Proteomes" id="UP000652477">
    <property type="component" value="Unassembled WGS sequence"/>
</dbReference>
<sequence length="106" mass="11791">MKHLPNTGIKPSVLHEICFLAQKHHLEKVLLFGPRAEGTFSAKSSIQLAVSGRHTAAFSLDVRKTAPTFLKIEITVLENPLSEDLLQEIKNTGILLYEKNSHFDAV</sequence>
<reference evidence="2" key="1">
    <citation type="submission" date="2020-08" db="EMBL/GenBank/DDBJ databases">
        <title>Genome public.</title>
        <authorList>
            <person name="Liu C."/>
            <person name="Sun Q."/>
        </authorList>
    </citation>
    <scope>NUCLEOTIDE SEQUENCE</scope>
    <source>
        <strain evidence="2">NSJ-55</strain>
    </source>
</reference>
<dbReference type="InterPro" id="IPR041633">
    <property type="entry name" value="Polbeta"/>
</dbReference>
<protein>
    <submittedName>
        <fullName evidence="2">Nucleotidyltransferase domain-containing protein</fullName>
    </submittedName>
</protein>
<dbReference type="RefSeq" id="WP_186876448.1">
    <property type="nucleotide sequence ID" value="NZ_JACOPF010000002.1"/>
</dbReference>
<dbReference type="InterPro" id="IPR043519">
    <property type="entry name" value="NT_sf"/>
</dbReference>
<gene>
    <name evidence="2" type="ORF">H8S37_12815</name>
</gene>
<evidence type="ECO:0000259" key="1">
    <source>
        <dbReference type="Pfam" id="PF18765"/>
    </source>
</evidence>
<comment type="caution">
    <text evidence="2">The sequence shown here is derived from an EMBL/GenBank/DDBJ whole genome shotgun (WGS) entry which is preliminary data.</text>
</comment>
<keyword evidence="3" id="KW-1185">Reference proteome</keyword>
<proteinExistence type="predicted"/>
<evidence type="ECO:0000313" key="2">
    <source>
        <dbReference type="EMBL" id="MBC5689798.1"/>
    </source>
</evidence>
<name>A0A923LK51_9FIRM</name>
<accession>A0A923LK51</accession>